<feature type="transmembrane region" description="Helical" evidence="1">
    <location>
        <begin position="174"/>
        <end position="195"/>
    </location>
</feature>
<gene>
    <name evidence="2" type="ORF">J2S35_001729</name>
</gene>
<keyword evidence="1" id="KW-0812">Transmembrane</keyword>
<feature type="transmembrane region" description="Helical" evidence="1">
    <location>
        <begin position="482"/>
        <end position="506"/>
    </location>
</feature>
<keyword evidence="3" id="KW-1185">Reference proteome</keyword>
<proteinExistence type="predicted"/>
<dbReference type="AlphaFoldDB" id="A0AAE3YIH3"/>
<feature type="transmembrane region" description="Helical" evidence="1">
    <location>
        <begin position="404"/>
        <end position="429"/>
    </location>
</feature>
<feature type="transmembrane region" description="Helical" evidence="1">
    <location>
        <begin position="371"/>
        <end position="392"/>
    </location>
</feature>
<reference evidence="2" key="1">
    <citation type="submission" date="2023-07" db="EMBL/GenBank/DDBJ databases">
        <title>Sequencing the genomes of 1000 actinobacteria strains.</title>
        <authorList>
            <person name="Klenk H.-P."/>
        </authorList>
    </citation>
    <scope>NUCLEOTIDE SEQUENCE</scope>
    <source>
        <strain evidence="2">DSM 13988</strain>
    </source>
</reference>
<feature type="transmembrane region" description="Helical" evidence="1">
    <location>
        <begin position="305"/>
        <end position="326"/>
    </location>
</feature>
<dbReference type="Proteomes" id="UP001247307">
    <property type="component" value="Unassembled WGS sequence"/>
</dbReference>
<keyword evidence="1" id="KW-0472">Membrane</keyword>
<sequence length="526" mass="53837">MVGTLIRLSLRLQRNLLTRSTGALVATILGGLYALGAAVFAITGLAFLRMASHETVAAVLPTAGALIVLAWVVVPPLVTGLDETLDPARFATMSVPMPSLIAGLVLGGAVTPAGILTLLLGLSWVLPTSTTAAGAVFGLLGGILGALLALVLARLVTTALASLATTRLFRESSMAVLFVGLMLLGPLILAASWLFSSPDVAGVASRFVGWTPLGAPWALGADAQGGAWGVLAVRLAITLASLAAAVWLWSRALRRQLAEPSLGTTGPAPGKKGAVKATIFDRLGGGVLGAVAGRSLLSWRRDPRYSLTIIAVPLIIVIVVVQSRMFGEGMGIFWLLFLGFMLGWGMALDVSYDSTAHWVYIAAGVRGKTQLGGRLAGYGIATVAGAALYGVIEGIASADPVRGLANATIVLSTALTSMGLGLVMSGLFVQRTVLPGDSVFSSRGNGLLPMLLQLGGMAVTSLVMAGPLILVRLGQAQDSAGLLAGGIALGLGLGTTAVVVGLWVGARLWEARSTRHLESLIALDHA</sequence>
<evidence type="ECO:0000313" key="3">
    <source>
        <dbReference type="Proteomes" id="UP001247307"/>
    </source>
</evidence>
<protein>
    <submittedName>
        <fullName evidence="2">ABC-2 type transport system permease protein</fullName>
    </submittedName>
</protein>
<dbReference type="RefSeq" id="WP_309852370.1">
    <property type="nucleotide sequence ID" value="NZ_BAAAIU010000004.1"/>
</dbReference>
<organism evidence="2 3">
    <name type="scientific">Falsarthrobacter nasiphocae</name>
    <dbReference type="NCBI Taxonomy" id="189863"/>
    <lineage>
        <taxon>Bacteria</taxon>
        <taxon>Bacillati</taxon>
        <taxon>Actinomycetota</taxon>
        <taxon>Actinomycetes</taxon>
        <taxon>Micrococcales</taxon>
        <taxon>Micrococcaceae</taxon>
        <taxon>Falsarthrobacter</taxon>
    </lineage>
</organism>
<feature type="transmembrane region" description="Helical" evidence="1">
    <location>
        <begin position="59"/>
        <end position="79"/>
    </location>
</feature>
<feature type="transmembrane region" description="Helical" evidence="1">
    <location>
        <begin position="450"/>
        <end position="470"/>
    </location>
</feature>
<feature type="transmembrane region" description="Helical" evidence="1">
    <location>
        <begin position="100"/>
        <end position="126"/>
    </location>
</feature>
<feature type="transmembrane region" description="Helical" evidence="1">
    <location>
        <begin position="332"/>
        <end position="350"/>
    </location>
</feature>
<feature type="transmembrane region" description="Helical" evidence="1">
    <location>
        <begin position="132"/>
        <end position="153"/>
    </location>
</feature>
<accession>A0AAE3YIH3</accession>
<dbReference type="EMBL" id="JAVDUI010000001">
    <property type="protein sequence ID" value="MDR6892789.1"/>
    <property type="molecule type" value="Genomic_DNA"/>
</dbReference>
<name>A0AAE3YIH3_9MICC</name>
<feature type="transmembrane region" description="Helical" evidence="1">
    <location>
        <begin position="226"/>
        <end position="249"/>
    </location>
</feature>
<feature type="transmembrane region" description="Helical" evidence="1">
    <location>
        <begin position="21"/>
        <end position="47"/>
    </location>
</feature>
<evidence type="ECO:0000256" key="1">
    <source>
        <dbReference type="SAM" id="Phobius"/>
    </source>
</evidence>
<evidence type="ECO:0000313" key="2">
    <source>
        <dbReference type="EMBL" id="MDR6892789.1"/>
    </source>
</evidence>
<keyword evidence="1" id="KW-1133">Transmembrane helix</keyword>
<comment type="caution">
    <text evidence="2">The sequence shown here is derived from an EMBL/GenBank/DDBJ whole genome shotgun (WGS) entry which is preliminary data.</text>
</comment>